<keyword evidence="6" id="KW-1185">Reference proteome</keyword>
<evidence type="ECO:0000313" key="5">
    <source>
        <dbReference type="EMBL" id="KAF6200754.1"/>
    </source>
</evidence>
<dbReference type="GO" id="GO:0005634">
    <property type="term" value="C:nucleus"/>
    <property type="evidence" value="ECO:0007669"/>
    <property type="project" value="UniProtKB-SubCell"/>
</dbReference>
<feature type="region of interest" description="Disordered" evidence="2">
    <location>
        <begin position="415"/>
        <end position="461"/>
    </location>
</feature>
<gene>
    <name evidence="5" type="ORF">GE061_005199</name>
</gene>
<protein>
    <recommendedName>
        <fullName evidence="7">HTH CENPB-type domain-containing protein</fullName>
    </recommendedName>
</protein>
<reference evidence="5" key="1">
    <citation type="journal article" date="2021" name="Mol. Ecol. Resour.">
        <title>Apolygus lucorum genome provides insights into omnivorousness and mesophyll feeding.</title>
        <authorList>
            <person name="Liu Y."/>
            <person name="Liu H."/>
            <person name="Wang H."/>
            <person name="Huang T."/>
            <person name="Liu B."/>
            <person name="Yang B."/>
            <person name="Yin L."/>
            <person name="Li B."/>
            <person name="Zhang Y."/>
            <person name="Zhang S."/>
            <person name="Jiang F."/>
            <person name="Zhang X."/>
            <person name="Ren Y."/>
            <person name="Wang B."/>
            <person name="Wang S."/>
            <person name="Lu Y."/>
            <person name="Wu K."/>
            <person name="Fan W."/>
            <person name="Wang G."/>
        </authorList>
    </citation>
    <scope>NUCLEOTIDE SEQUENCE</scope>
    <source>
        <strain evidence="5">12Hb</strain>
    </source>
</reference>
<feature type="domain" description="HTH psq-type" evidence="4">
    <location>
        <begin position="28"/>
        <end position="68"/>
    </location>
</feature>
<dbReference type="InterPro" id="IPR036397">
    <property type="entry name" value="RNaseH_sf"/>
</dbReference>
<feature type="compositionally biased region" description="Polar residues" evidence="2">
    <location>
        <begin position="622"/>
        <end position="639"/>
    </location>
</feature>
<feature type="region of interest" description="Disordered" evidence="2">
    <location>
        <begin position="614"/>
        <end position="649"/>
    </location>
</feature>
<dbReference type="OrthoDB" id="6625177at2759"/>
<dbReference type="AlphaFoldDB" id="A0A8S9WWZ3"/>
<comment type="subcellular location">
    <subcellularLocation>
        <location evidence="1">Nucleus</location>
    </subcellularLocation>
</comment>
<dbReference type="InterPro" id="IPR050863">
    <property type="entry name" value="CenT-Element_Derived"/>
</dbReference>
<dbReference type="InterPro" id="IPR004875">
    <property type="entry name" value="DDE_SF_endonuclease_dom"/>
</dbReference>
<dbReference type="Gene3D" id="1.10.10.60">
    <property type="entry name" value="Homeodomain-like"/>
    <property type="match status" value="1"/>
</dbReference>
<name>A0A8S9WWZ3_APOLU</name>
<accession>A0A8S9WWZ3</accession>
<evidence type="ECO:0008006" key="7">
    <source>
        <dbReference type="Google" id="ProtNLM"/>
    </source>
</evidence>
<evidence type="ECO:0000259" key="3">
    <source>
        <dbReference type="Pfam" id="PF03184"/>
    </source>
</evidence>
<comment type="caution">
    <text evidence="5">The sequence shown here is derived from an EMBL/GenBank/DDBJ whole genome shotgun (WGS) entry which is preliminary data.</text>
</comment>
<dbReference type="GO" id="GO:0003677">
    <property type="term" value="F:DNA binding"/>
    <property type="evidence" value="ECO:0007669"/>
    <property type="project" value="InterPro"/>
</dbReference>
<feature type="compositionally biased region" description="Polar residues" evidence="2">
    <location>
        <begin position="419"/>
        <end position="461"/>
    </location>
</feature>
<dbReference type="Gene3D" id="3.30.420.10">
    <property type="entry name" value="Ribonuclease H-like superfamily/Ribonuclease H"/>
    <property type="match status" value="1"/>
</dbReference>
<organism evidence="5 6">
    <name type="scientific">Apolygus lucorum</name>
    <name type="common">Small green plant bug</name>
    <name type="synonym">Lygocoris lucorum</name>
    <dbReference type="NCBI Taxonomy" id="248454"/>
    <lineage>
        <taxon>Eukaryota</taxon>
        <taxon>Metazoa</taxon>
        <taxon>Ecdysozoa</taxon>
        <taxon>Arthropoda</taxon>
        <taxon>Hexapoda</taxon>
        <taxon>Insecta</taxon>
        <taxon>Pterygota</taxon>
        <taxon>Neoptera</taxon>
        <taxon>Paraneoptera</taxon>
        <taxon>Hemiptera</taxon>
        <taxon>Heteroptera</taxon>
        <taxon>Panheteroptera</taxon>
        <taxon>Cimicomorpha</taxon>
        <taxon>Miridae</taxon>
        <taxon>Mirini</taxon>
        <taxon>Apolygus</taxon>
    </lineage>
</organism>
<feature type="domain" description="DDE-1" evidence="3">
    <location>
        <begin position="223"/>
        <end position="351"/>
    </location>
</feature>
<dbReference type="EMBL" id="WIXP02000013">
    <property type="protein sequence ID" value="KAF6200754.1"/>
    <property type="molecule type" value="Genomic_DNA"/>
</dbReference>
<proteinExistence type="predicted"/>
<sequence length="738" mass="82596">MMHDACLFYISLRMVRNYKRKTQDAYSKESLTAAVNAVKRGEIDARKASSIYSIPITTIKDHVSGRRGTKSTTLGRPTFIPPKYEERLANCLRTMEKWGMGLTQVEIQGIVMEWVQTNGVPTGFKNEAPGEDWLVNFRKRHKLSLKKPQAVELARKRSQDPFIIHQFYDLLERVLNEHSFGENPGRIWNIDETSFCLDPSKLKVVGAKGVPSTRTVSGSGKTNISVCLGGSAAGEKLPPLIIFKGANMWDKWMSPEGTTFAATVNGWMETLVFNNWFRNSFLKSIGDERPAVLIFDGHSTHLSIELIELAIQENVILFKLPPHSTHILQPMDLAVFRHVKSAWEAQLITWQRKNLGSSLPKALFSKLIGTIWGQTNPEILKSGFRKAGIMPFNRRAVKESEFDPVALQRFQEFEREQAGTHSLPPSQPGSDYQPSLISQASSSNRHESNSLLPMPTTSSCPLSDCQRLPTIPSLCPEPRRTSPSCCPEPLPTLSSSRPGLNEQPSSPAPLPLPAENRPSSSGGLSGGSFEECLLKMMKRDYEPTKQKRRRVGNGAEVLTTDDVLKRMQDHSDGKKGRNRFLLKKKIRQNQFGTRPRRHVRPVMNLPLRKLLRDEGDQEKSQHLGQTSLVVVDSQKNNAETPPELYSEDSQENFQSSFFTIGKQGRPKSPQSEIPPVVEVVQFWVFEKAPKAVNLLRRSIWGGGQSNLPVEFRSKLAALTSEMSGRDRRGAAPQATLAG</sequence>
<evidence type="ECO:0000313" key="6">
    <source>
        <dbReference type="Proteomes" id="UP000466442"/>
    </source>
</evidence>
<feature type="region of interest" description="Disordered" evidence="2">
    <location>
        <begin position="473"/>
        <end position="528"/>
    </location>
</feature>
<dbReference type="Proteomes" id="UP000466442">
    <property type="component" value="Unassembled WGS sequence"/>
</dbReference>
<dbReference type="Pfam" id="PF05225">
    <property type="entry name" value="HTH_psq"/>
    <property type="match status" value="1"/>
</dbReference>
<dbReference type="InterPro" id="IPR009057">
    <property type="entry name" value="Homeodomain-like_sf"/>
</dbReference>
<dbReference type="Pfam" id="PF03184">
    <property type="entry name" value="DDE_1"/>
    <property type="match status" value="1"/>
</dbReference>
<dbReference type="PANTHER" id="PTHR19303:SF74">
    <property type="entry name" value="POGO TRANSPOSABLE ELEMENT WITH KRAB DOMAIN"/>
    <property type="match status" value="1"/>
</dbReference>
<dbReference type="SUPFAM" id="SSF46689">
    <property type="entry name" value="Homeodomain-like"/>
    <property type="match status" value="1"/>
</dbReference>
<dbReference type="PANTHER" id="PTHR19303">
    <property type="entry name" value="TRANSPOSON"/>
    <property type="match status" value="1"/>
</dbReference>
<evidence type="ECO:0000256" key="1">
    <source>
        <dbReference type="ARBA" id="ARBA00004123"/>
    </source>
</evidence>
<evidence type="ECO:0000259" key="4">
    <source>
        <dbReference type="Pfam" id="PF05225"/>
    </source>
</evidence>
<evidence type="ECO:0000256" key="2">
    <source>
        <dbReference type="SAM" id="MobiDB-lite"/>
    </source>
</evidence>
<dbReference type="InterPro" id="IPR007889">
    <property type="entry name" value="HTH_Psq"/>
</dbReference>